<feature type="transmembrane region" description="Helical" evidence="1">
    <location>
        <begin position="154"/>
        <end position="174"/>
    </location>
</feature>
<organism evidence="2 3">
    <name type="scientific">Rhodoferax saidenbachensis</name>
    <dbReference type="NCBI Taxonomy" id="1484693"/>
    <lineage>
        <taxon>Bacteria</taxon>
        <taxon>Pseudomonadati</taxon>
        <taxon>Pseudomonadota</taxon>
        <taxon>Betaproteobacteria</taxon>
        <taxon>Burkholderiales</taxon>
        <taxon>Comamonadaceae</taxon>
        <taxon>Rhodoferax</taxon>
    </lineage>
</organism>
<feature type="transmembrane region" description="Helical" evidence="1">
    <location>
        <begin position="32"/>
        <end position="48"/>
    </location>
</feature>
<protein>
    <recommendedName>
        <fullName evidence="4">DNA gyrase subunit B</fullName>
    </recommendedName>
</protein>
<evidence type="ECO:0008006" key="4">
    <source>
        <dbReference type="Google" id="ProtNLM"/>
    </source>
</evidence>
<dbReference type="STRING" id="1484693.RS694_11590"/>
<proteinExistence type="predicted"/>
<feature type="transmembrane region" description="Helical" evidence="1">
    <location>
        <begin position="55"/>
        <end position="74"/>
    </location>
</feature>
<gene>
    <name evidence="2" type="ORF">RS694_11590</name>
</gene>
<dbReference type="EMBL" id="CP019239">
    <property type="protein sequence ID" value="APW43106.1"/>
    <property type="molecule type" value="Genomic_DNA"/>
</dbReference>
<evidence type="ECO:0000256" key="1">
    <source>
        <dbReference type="SAM" id="Phobius"/>
    </source>
</evidence>
<accession>A0A1P8KAR8</accession>
<dbReference type="eggNOG" id="COG4648">
    <property type="taxonomic scope" value="Bacteria"/>
</dbReference>
<evidence type="ECO:0000313" key="2">
    <source>
        <dbReference type="EMBL" id="APW43106.1"/>
    </source>
</evidence>
<reference evidence="2 3" key="1">
    <citation type="submission" date="2017-01" db="EMBL/GenBank/DDBJ databases">
        <authorList>
            <person name="Mah S.A."/>
            <person name="Swanson W.J."/>
            <person name="Moy G.W."/>
            <person name="Vacquier V.D."/>
        </authorList>
    </citation>
    <scope>NUCLEOTIDE SEQUENCE [LARGE SCALE GENOMIC DNA]</scope>
    <source>
        <strain evidence="2 3">DSM 22694</strain>
    </source>
</reference>
<feature type="transmembrane region" description="Helical" evidence="1">
    <location>
        <begin position="7"/>
        <end position="26"/>
    </location>
</feature>
<dbReference type="Proteomes" id="UP000186110">
    <property type="component" value="Chromosome"/>
</dbReference>
<keyword evidence="1" id="KW-0472">Membrane</keyword>
<keyword evidence="1" id="KW-0812">Transmembrane</keyword>
<evidence type="ECO:0000313" key="3">
    <source>
        <dbReference type="Proteomes" id="UP000186110"/>
    </source>
</evidence>
<keyword evidence="3" id="KW-1185">Reference proteome</keyword>
<dbReference type="KEGG" id="rsb:RS694_11590"/>
<dbReference type="RefSeq" id="WP_051391740.1">
    <property type="nucleotide sequence ID" value="NZ_CP019239.1"/>
</dbReference>
<feature type="transmembrane region" description="Helical" evidence="1">
    <location>
        <begin position="128"/>
        <end position="148"/>
    </location>
</feature>
<name>A0A1P8KAR8_9BURK</name>
<dbReference type="AlphaFoldDB" id="A0A1P8KAR8"/>
<feature type="transmembrane region" description="Helical" evidence="1">
    <location>
        <begin position="80"/>
        <end position="98"/>
    </location>
</feature>
<keyword evidence="1" id="KW-1133">Transmembrane helix</keyword>
<sequence>MSKERLAGIVLAAVTVAYPLLVYLGLGHFEPRWFAAILLLMGLVRLVLKPAAENWALVGAALLLATLTWLSNAWLPLKLYPVGVNLCLAVLFAISLVYPPTVVERIARLREPELPADGVAYTRTVTKVWLAFFLVNGSMALATALWASDAVWTLYNGLIAYGLMGLLGGAEWLVRRRLRRNQLAAAAPELVVHG</sequence>